<evidence type="ECO:0000313" key="1">
    <source>
        <dbReference type="EMBL" id="ORT83015.1"/>
    </source>
</evidence>
<keyword evidence="2" id="KW-1185">Reference proteome</keyword>
<sequence>MNARVHILAYSNEVLLVRWVERGRSGPQDQRWTLGRALRSGNCALSGSKVICGDAVFSPGDRAAAHPHTMILAAVLERIMGTLPARPQVHVLEQSDELLLVRWVEPGRAHYGEQHWRPGRAARSGICALSGVAIARGDEIFRPIGRPKPSNAGAMILAAALDRNNRSSV</sequence>
<comment type="caution">
    <text evidence="1">The sequence shown here is derived from an EMBL/GenBank/DDBJ whole genome shotgun (WGS) entry which is preliminary data.</text>
</comment>
<organism evidence="1 2">
    <name type="scientific">Burkholderia puraquae</name>
    <dbReference type="NCBI Taxonomy" id="1904757"/>
    <lineage>
        <taxon>Bacteria</taxon>
        <taxon>Pseudomonadati</taxon>
        <taxon>Pseudomonadota</taxon>
        <taxon>Betaproteobacteria</taxon>
        <taxon>Burkholderiales</taxon>
        <taxon>Burkholderiaceae</taxon>
        <taxon>Burkholderia</taxon>
        <taxon>Burkholderia cepacia complex</taxon>
    </lineage>
</organism>
<reference evidence="1 2" key="1">
    <citation type="submission" date="2017-04" db="EMBL/GenBank/DDBJ databases">
        <title>Burkholderia puraquae sp. nov., a novel Burkholderia cepacia complex species from hospital setting samples.</title>
        <authorList>
            <person name="Martina P."/>
            <person name="Leguizamon M."/>
            <person name="Prieto C."/>
            <person name="Sousa S."/>
            <person name="Montanaro P."/>
            <person name="Draghi W."/>
            <person name="Staembler M."/>
            <person name="Bettiol M."/>
            <person name="Figoli C."/>
            <person name="Palau J."/>
            <person name="Alvarez F."/>
            <person name="Benetti S."/>
            <person name="Anchat E."/>
            <person name="Vescina C."/>
            <person name="Ferreras J."/>
            <person name="Lasch P."/>
            <person name="Lagares A."/>
            <person name="Zorreguieta A."/>
            <person name="Yantorno O."/>
            <person name="Bosch A."/>
        </authorList>
    </citation>
    <scope>NUCLEOTIDE SEQUENCE [LARGE SCALE GENOMIC DNA]</scope>
    <source>
        <strain evidence="1 2">CAMPA 1040</strain>
    </source>
</reference>
<name>A0A1X1PBM7_9BURK</name>
<dbReference type="InterPro" id="IPR021769">
    <property type="entry name" value="DUF3331"/>
</dbReference>
<dbReference type="OrthoDB" id="9003239at2"/>
<gene>
    <name evidence="1" type="ORF">B7G54_24510</name>
</gene>
<accession>A0A1X1PBM7</accession>
<dbReference type="AlphaFoldDB" id="A0A1X1PBM7"/>
<dbReference type="EMBL" id="NBYX01000014">
    <property type="protein sequence ID" value="ORT83015.1"/>
    <property type="molecule type" value="Genomic_DNA"/>
</dbReference>
<proteinExistence type="predicted"/>
<evidence type="ECO:0008006" key="3">
    <source>
        <dbReference type="Google" id="ProtNLM"/>
    </source>
</evidence>
<dbReference type="Pfam" id="PF11811">
    <property type="entry name" value="DUF3331"/>
    <property type="match status" value="2"/>
</dbReference>
<protein>
    <recommendedName>
        <fullName evidence="3">Ribosomal protein S14</fullName>
    </recommendedName>
</protein>
<evidence type="ECO:0000313" key="2">
    <source>
        <dbReference type="Proteomes" id="UP000193146"/>
    </source>
</evidence>
<dbReference type="Proteomes" id="UP000193146">
    <property type="component" value="Unassembled WGS sequence"/>
</dbReference>